<dbReference type="InterPro" id="IPR035281">
    <property type="entry name" value="DUF5359"/>
</dbReference>
<keyword evidence="3" id="KW-1185">Reference proteome</keyword>
<evidence type="ECO:0000256" key="1">
    <source>
        <dbReference type="SAM" id="Phobius"/>
    </source>
</evidence>
<comment type="caution">
    <text evidence="2">The sequence shown here is derived from an EMBL/GenBank/DDBJ whole genome shotgun (WGS) entry which is preliminary data.</text>
</comment>
<keyword evidence="1" id="KW-1133">Transmembrane helix</keyword>
<evidence type="ECO:0000313" key="3">
    <source>
        <dbReference type="Proteomes" id="UP001596990"/>
    </source>
</evidence>
<reference evidence="3" key="1">
    <citation type="journal article" date="2019" name="Int. J. Syst. Evol. Microbiol.">
        <title>The Global Catalogue of Microorganisms (GCM) 10K type strain sequencing project: providing services to taxonomists for standard genome sequencing and annotation.</title>
        <authorList>
            <consortium name="The Broad Institute Genomics Platform"/>
            <consortium name="The Broad Institute Genome Sequencing Center for Infectious Disease"/>
            <person name="Wu L."/>
            <person name="Ma J."/>
        </authorList>
    </citation>
    <scope>NUCLEOTIDE SEQUENCE [LARGE SCALE GENOMIC DNA]</scope>
    <source>
        <strain evidence="3">CCUG 56607</strain>
    </source>
</reference>
<dbReference type="EMBL" id="JBHTKL010000001">
    <property type="protein sequence ID" value="MFD1018506.1"/>
    <property type="molecule type" value="Genomic_DNA"/>
</dbReference>
<evidence type="ECO:0000313" key="2">
    <source>
        <dbReference type="EMBL" id="MFD1018506.1"/>
    </source>
</evidence>
<dbReference type="Pfam" id="PF17313">
    <property type="entry name" value="DUF5359"/>
    <property type="match status" value="1"/>
</dbReference>
<gene>
    <name evidence="2" type="ORF">ACFQ2J_04755</name>
</gene>
<dbReference type="Proteomes" id="UP001596990">
    <property type="component" value="Unassembled WGS sequence"/>
</dbReference>
<proteinExistence type="predicted"/>
<keyword evidence="1" id="KW-0812">Transmembrane</keyword>
<accession>A0ABW3KY77</accession>
<sequence>MKRIERIILSLILIHGLLLLLCQFLLLETEWVWQLHPIQEYLGVFNQQPATDRMDF</sequence>
<organism evidence="2 3">
    <name type="scientific">Thalassobacillus hwangdonensis</name>
    <dbReference type="NCBI Taxonomy" id="546108"/>
    <lineage>
        <taxon>Bacteria</taxon>
        <taxon>Bacillati</taxon>
        <taxon>Bacillota</taxon>
        <taxon>Bacilli</taxon>
        <taxon>Bacillales</taxon>
        <taxon>Bacillaceae</taxon>
        <taxon>Thalassobacillus</taxon>
    </lineage>
</organism>
<feature type="transmembrane region" description="Helical" evidence="1">
    <location>
        <begin position="7"/>
        <end position="27"/>
    </location>
</feature>
<keyword evidence="1" id="KW-0472">Membrane</keyword>
<name>A0ABW3KY77_9BACI</name>
<dbReference type="RefSeq" id="WP_386057059.1">
    <property type="nucleotide sequence ID" value="NZ_JBHTKL010000001.1"/>
</dbReference>
<protein>
    <submittedName>
        <fullName evidence="2">DUF5359 family protein</fullName>
    </submittedName>
</protein>